<dbReference type="EMBL" id="OW152820">
    <property type="protein sequence ID" value="CAH2075471.1"/>
    <property type="molecule type" value="Genomic_DNA"/>
</dbReference>
<feature type="non-terminal residue" evidence="1">
    <location>
        <position position="156"/>
    </location>
</feature>
<evidence type="ECO:0000313" key="2">
    <source>
        <dbReference type="Proteomes" id="UP000837857"/>
    </source>
</evidence>
<reference evidence="1" key="1">
    <citation type="submission" date="2022-03" db="EMBL/GenBank/DDBJ databases">
        <authorList>
            <person name="Martin H S."/>
        </authorList>
    </citation>
    <scope>NUCLEOTIDE SEQUENCE</scope>
</reference>
<name>A0ABN8J7M2_9NEOP</name>
<proteinExistence type="predicted"/>
<evidence type="ECO:0000313" key="1">
    <source>
        <dbReference type="EMBL" id="CAH2075471.1"/>
    </source>
</evidence>
<accession>A0ABN8J7M2</accession>
<gene>
    <name evidence="1" type="ORF">IPOD504_LOCUS16824</name>
</gene>
<keyword evidence="2" id="KW-1185">Reference proteome</keyword>
<dbReference type="Proteomes" id="UP000837857">
    <property type="component" value="Chromosome 8"/>
</dbReference>
<sequence length="156" mass="16647">MAATGRRVRTTDEAVGNVGTVELRISCTAGRLQIAITSPHVKIQPSRASQRLVGTATLQPSRVFGRHHNLANAKTRVPINKTAGLLQRAGELTRPRRENGWNSRAKLLKKETALATARTTRLAGGAGAGSGGAAIGPRRATARARLETPADRFFFC</sequence>
<organism evidence="1 2">
    <name type="scientific">Iphiclides podalirius</name>
    <name type="common">scarce swallowtail</name>
    <dbReference type="NCBI Taxonomy" id="110791"/>
    <lineage>
        <taxon>Eukaryota</taxon>
        <taxon>Metazoa</taxon>
        <taxon>Ecdysozoa</taxon>
        <taxon>Arthropoda</taxon>
        <taxon>Hexapoda</taxon>
        <taxon>Insecta</taxon>
        <taxon>Pterygota</taxon>
        <taxon>Neoptera</taxon>
        <taxon>Endopterygota</taxon>
        <taxon>Lepidoptera</taxon>
        <taxon>Glossata</taxon>
        <taxon>Ditrysia</taxon>
        <taxon>Papilionoidea</taxon>
        <taxon>Papilionidae</taxon>
        <taxon>Papilioninae</taxon>
        <taxon>Iphiclides</taxon>
    </lineage>
</organism>
<protein>
    <submittedName>
        <fullName evidence="1">Uncharacterized protein</fullName>
    </submittedName>
</protein>